<sequence>MRECDQNKEKSAPELIPVLNVPNKKPLDIGNGRITVSIGMNGRISSINAPHKKHGFITLTPLAQFPDDKWYDSVFVRQYRRTLVDLAEKHGADGGFGVEVGDPNVFKQIYIVDGEQVLISYRSGHLHYCSYFSVVEIAQQPSIVHTLKVYNKGAEKVVLPFTVGGKLSLNRCSYGQLTEGGPIPIPPVENIWTAAGGQLQLFNPNLQARAYIWAYLNQCPLTLKTGKGESGQPVEYTSFHELVLQPEEEAVIQVLYTLMDTSDSDNITTVSGAEWEARRVACLTEELDRLNTLINNYAEKILAEGRDQPSSGSQKPSLPAHVTDLIIKRNLAYILGCCKVPVSAEHHCIMTDHQLLPLSWNRDAYYMLSFLLAADRQIEKLYPGAKSTILRDHIRDTIKGHLLWMFEMAERPQGYWGRAYLTNGYCKDHVFQLDQQCYPLLELCDFYFTYGDRNVVERVGPKIKAVLQMLLECKASEQWLFKTGETPADDKVDYPYHFSSQVLLWYTFEQLARLNHEFKFCEWNLAEWAERVWKDCWHSFKTQHGDKTLFAYLTDLNGRYQFYHDANDLPTVLAPMWGFCTADDRTWLNTMNFAFSKDNHGGYYTGQYAGLGSVHTPHPWPLGDAQELLFARLIKNKEREEKVLKKLCTIVQWDGMFSEAVDEHEGHVTSRHWFSWPGAFIGYVLLS</sequence>
<dbReference type="PANTHER" id="PTHR31047:SF0">
    <property type="entry name" value="MEIOTICALLY UP-REGULATED GENE 157 PROTEIN"/>
    <property type="match status" value="1"/>
</dbReference>
<keyword evidence="2" id="KW-1185">Reference proteome</keyword>
<protein>
    <recommendedName>
        <fullName evidence="3">Metal-independent alpha-mannosidase</fullName>
    </recommendedName>
</protein>
<dbReference type="RefSeq" id="WP_307337394.1">
    <property type="nucleotide sequence ID" value="NZ_JAUSUQ010000004.1"/>
</dbReference>
<evidence type="ECO:0000313" key="2">
    <source>
        <dbReference type="Proteomes" id="UP001232445"/>
    </source>
</evidence>
<dbReference type="SMART" id="SM01149">
    <property type="entry name" value="DUF1237"/>
    <property type="match status" value="1"/>
</dbReference>
<proteinExistence type="predicted"/>
<accession>A0ABU0CS38</accession>
<dbReference type="EMBL" id="JAUSUQ010000004">
    <property type="protein sequence ID" value="MDQ0338674.1"/>
    <property type="molecule type" value="Genomic_DNA"/>
</dbReference>
<evidence type="ECO:0000313" key="1">
    <source>
        <dbReference type="EMBL" id="MDQ0338674.1"/>
    </source>
</evidence>
<evidence type="ECO:0008006" key="3">
    <source>
        <dbReference type="Google" id="ProtNLM"/>
    </source>
</evidence>
<dbReference type="InterPro" id="IPR008313">
    <property type="entry name" value="GH125"/>
</dbReference>
<dbReference type="Proteomes" id="UP001232445">
    <property type="component" value="Unassembled WGS sequence"/>
</dbReference>
<dbReference type="InterPro" id="IPR008928">
    <property type="entry name" value="6-hairpin_glycosidase_sf"/>
</dbReference>
<dbReference type="Gene3D" id="1.50.10.10">
    <property type="match status" value="1"/>
</dbReference>
<dbReference type="SUPFAM" id="SSF48208">
    <property type="entry name" value="Six-hairpin glycosidases"/>
    <property type="match status" value="1"/>
</dbReference>
<comment type="caution">
    <text evidence="1">The sequence shown here is derived from an EMBL/GenBank/DDBJ whole genome shotgun (WGS) entry which is preliminary data.</text>
</comment>
<dbReference type="Pfam" id="PF06824">
    <property type="entry name" value="Glyco_hydro_125"/>
    <property type="match status" value="1"/>
</dbReference>
<dbReference type="InterPro" id="IPR012341">
    <property type="entry name" value="6hp_glycosidase-like_sf"/>
</dbReference>
<organism evidence="1 2">
    <name type="scientific">Caldalkalibacillus uzonensis</name>
    <dbReference type="NCBI Taxonomy" id="353224"/>
    <lineage>
        <taxon>Bacteria</taxon>
        <taxon>Bacillati</taxon>
        <taxon>Bacillota</taxon>
        <taxon>Bacilli</taxon>
        <taxon>Bacillales</taxon>
        <taxon>Bacillaceae</taxon>
        <taxon>Caldalkalibacillus</taxon>
    </lineage>
</organism>
<reference evidence="1 2" key="1">
    <citation type="submission" date="2023-07" db="EMBL/GenBank/DDBJ databases">
        <title>Genomic Encyclopedia of Type Strains, Phase IV (KMG-IV): sequencing the most valuable type-strain genomes for metagenomic binning, comparative biology and taxonomic classification.</title>
        <authorList>
            <person name="Goeker M."/>
        </authorList>
    </citation>
    <scope>NUCLEOTIDE SEQUENCE [LARGE SCALE GENOMIC DNA]</scope>
    <source>
        <strain evidence="1 2">DSM 17740</strain>
    </source>
</reference>
<name>A0ABU0CS38_9BACI</name>
<dbReference type="PANTHER" id="PTHR31047">
    <property type="entry name" value="MEIOTICALLY UP-REGULATED GENE 157 PROTEIN"/>
    <property type="match status" value="1"/>
</dbReference>
<gene>
    <name evidence="1" type="ORF">J2S00_001460</name>
</gene>